<reference evidence="2" key="1">
    <citation type="journal article" date="2023" name="Science">
        <title>Genome structures resolve the early diversification of teleost fishes.</title>
        <authorList>
            <person name="Parey E."/>
            <person name="Louis A."/>
            <person name="Montfort J."/>
            <person name="Bouchez O."/>
            <person name="Roques C."/>
            <person name="Iampietro C."/>
            <person name="Lluch J."/>
            <person name="Castinel A."/>
            <person name="Donnadieu C."/>
            <person name="Desvignes T."/>
            <person name="Floi Bucao C."/>
            <person name="Jouanno E."/>
            <person name="Wen M."/>
            <person name="Mejri S."/>
            <person name="Dirks R."/>
            <person name="Jansen H."/>
            <person name="Henkel C."/>
            <person name="Chen W.J."/>
            <person name="Zahm M."/>
            <person name="Cabau C."/>
            <person name="Klopp C."/>
            <person name="Thompson A.W."/>
            <person name="Robinson-Rechavi M."/>
            <person name="Braasch I."/>
            <person name="Lecointre G."/>
            <person name="Bobe J."/>
            <person name="Postlethwait J.H."/>
            <person name="Berthelot C."/>
            <person name="Roest Crollius H."/>
            <person name="Guiguen Y."/>
        </authorList>
    </citation>
    <scope>NUCLEOTIDE SEQUENCE</scope>
    <source>
        <strain evidence="2">NC1722</strain>
    </source>
</reference>
<accession>A0AAD7RFP1</accession>
<feature type="compositionally biased region" description="Acidic residues" evidence="1">
    <location>
        <begin position="111"/>
        <end position="120"/>
    </location>
</feature>
<evidence type="ECO:0000256" key="1">
    <source>
        <dbReference type="SAM" id="MobiDB-lite"/>
    </source>
</evidence>
<feature type="compositionally biased region" description="Low complexity" evidence="1">
    <location>
        <begin position="99"/>
        <end position="110"/>
    </location>
</feature>
<keyword evidence="3" id="KW-1185">Reference proteome</keyword>
<organism evidence="2 3">
    <name type="scientific">Aldrovandia affinis</name>
    <dbReference type="NCBI Taxonomy" id="143900"/>
    <lineage>
        <taxon>Eukaryota</taxon>
        <taxon>Metazoa</taxon>
        <taxon>Chordata</taxon>
        <taxon>Craniata</taxon>
        <taxon>Vertebrata</taxon>
        <taxon>Euteleostomi</taxon>
        <taxon>Actinopterygii</taxon>
        <taxon>Neopterygii</taxon>
        <taxon>Teleostei</taxon>
        <taxon>Notacanthiformes</taxon>
        <taxon>Halosauridae</taxon>
        <taxon>Aldrovandia</taxon>
    </lineage>
</organism>
<protein>
    <submittedName>
        <fullName evidence="2">Uncharacterized protein</fullName>
    </submittedName>
</protein>
<sequence>MSRVSRHFGVRQLTISCLRSRAFGRVRLMTDGQGRHVSSPLCEIDKSHRDILLKPKGAQRRLELQGTSGLTDMPAKLAQCYVQHGVSLFCHGGGDGEGTAESGTGSLSGENDADWSSDAG</sequence>
<gene>
    <name evidence="2" type="ORF">AAFF_G00222510</name>
</gene>
<dbReference type="AlphaFoldDB" id="A0AAD7RFP1"/>
<comment type="caution">
    <text evidence="2">The sequence shown here is derived from an EMBL/GenBank/DDBJ whole genome shotgun (WGS) entry which is preliminary data.</text>
</comment>
<evidence type="ECO:0000313" key="2">
    <source>
        <dbReference type="EMBL" id="KAJ8383238.1"/>
    </source>
</evidence>
<name>A0AAD7RFP1_9TELE</name>
<evidence type="ECO:0000313" key="3">
    <source>
        <dbReference type="Proteomes" id="UP001221898"/>
    </source>
</evidence>
<dbReference type="Proteomes" id="UP001221898">
    <property type="component" value="Unassembled WGS sequence"/>
</dbReference>
<feature type="region of interest" description="Disordered" evidence="1">
    <location>
        <begin position="93"/>
        <end position="120"/>
    </location>
</feature>
<dbReference type="EMBL" id="JAINUG010000298">
    <property type="protein sequence ID" value="KAJ8383238.1"/>
    <property type="molecule type" value="Genomic_DNA"/>
</dbReference>
<proteinExistence type="predicted"/>